<dbReference type="AlphaFoldDB" id="B8IHR3"/>
<evidence type="ECO:0000313" key="2">
    <source>
        <dbReference type="EMBL" id="ACL55951.1"/>
    </source>
</evidence>
<organism evidence="2 3">
    <name type="scientific">Methylobacterium nodulans (strain LMG 21967 / CNCM I-2342 / ORS 2060)</name>
    <dbReference type="NCBI Taxonomy" id="460265"/>
    <lineage>
        <taxon>Bacteria</taxon>
        <taxon>Pseudomonadati</taxon>
        <taxon>Pseudomonadota</taxon>
        <taxon>Alphaproteobacteria</taxon>
        <taxon>Hyphomicrobiales</taxon>
        <taxon>Methylobacteriaceae</taxon>
        <taxon>Methylobacterium</taxon>
    </lineage>
</organism>
<accession>B8IHR3</accession>
<protein>
    <submittedName>
        <fullName evidence="2">Uncharacterized protein</fullName>
    </submittedName>
</protein>
<sequence length="73" mass="7825">MNATFRGSLGPITTRTMTPTTVPDSLDGLVETLILAHGFAREENDKEAVTLIEIALLHVGKRLAQHTGPIEAS</sequence>
<feature type="region of interest" description="Disordered" evidence="1">
    <location>
        <begin position="1"/>
        <end position="23"/>
    </location>
</feature>
<gene>
    <name evidence="2" type="ordered locus">Mnod_0933</name>
</gene>
<name>B8IHR3_METNO</name>
<dbReference type="KEGG" id="mno:Mnod_0933"/>
<evidence type="ECO:0000313" key="3">
    <source>
        <dbReference type="Proteomes" id="UP000008207"/>
    </source>
</evidence>
<dbReference type="Proteomes" id="UP000008207">
    <property type="component" value="Chromosome"/>
</dbReference>
<evidence type="ECO:0000256" key="1">
    <source>
        <dbReference type="SAM" id="MobiDB-lite"/>
    </source>
</evidence>
<reference evidence="2 3" key="1">
    <citation type="submission" date="2009-01" db="EMBL/GenBank/DDBJ databases">
        <title>Complete sequence of chromosome of Methylobacterium nodulans ORS 2060.</title>
        <authorList>
            <consortium name="US DOE Joint Genome Institute"/>
            <person name="Lucas S."/>
            <person name="Copeland A."/>
            <person name="Lapidus A."/>
            <person name="Glavina del Rio T."/>
            <person name="Dalin E."/>
            <person name="Tice H."/>
            <person name="Bruce D."/>
            <person name="Goodwin L."/>
            <person name="Pitluck S."/>
            <person name="Sims D."/>
            <person name="Brettin T."/>
            <person name="Detter J.C."/>
            <person name="Han C."/>
            <person name="Larimer F."/>
            <person name="Land M."/>
            <person name="Hauser L."/>
            <person name="Kyrpides N."/>
            <person name="Ivanova N."/>
            <person name="Marx C.J."/>
            <person name="Richardson P."/>
        </authorList>
    </citation>
    <scope>NUCLEOTIDE SEQUENCE [LARGE SCALE GENOMIC DNA]</scope>
    <source>
        <strain evidence="3">LMG 21967 / CNCM I-2342 / ORS 2060</strain>
    </source>
</reference>
<dbReference type="HOGENOM" id="CLU_2700520_0_0_5"/>
<proteinExistence type="predicted"/>
<keyword evidence="3" id="KW-1185">Reference proteome</keyword>
<dbReference type="STRING" id="460265.Mnod_0933"/>
<dbReference type="EMBL" id="CP001349">
    <property type="protein sequence ID" value="ACL55951.1"/>
    <property type="molecule type" value="Genomic_DNA"/>
</dbReference>